<feature type="binding site" evidence="1">
    <location>
        <begin position="182"/>
        <end position="183"/>
    </location>
    <ligand>
        <name>substrate</name>
    </ligand>
</feature>
<gene>
    <name evidence="3" type="ORF">AFUS01_LOCUS10736</name>
</gene>
<accession>A0A8J2JJN6</accession>
<name>A0A8J2JJN6_9HEXA</name>
<evidence type="ECO:0000256" key="2">
    <source>
        <dbReference type="PIRSR" id="PIRSR613078-3"/>
    </source>
</evidence>
<evidence type="ECO:0000313" key="3">
    <source>
        <dbReference type="EMBL" id="CAG7721525.1"/>
    </source>
</evidence>
<dbReference type="NCBIfam" id="TIGR01258">
    <property type="entry name" value="pgm_1"/>
    <property type="match status" value="1"/>
</dbReference>
<proteinExistence type="inferred from homology"/>
<dbReference type="OrthoDB" id="354304at2759"/>
<feature type="binding site" evidence="1">
    <location>
        <begin position="83"/>
        <end position="86"/>
    </location>
    <ligand>
        <name>substrate</name>
    </ligand>
</feature>
<protein>
    <recommendedName>
        <fullName evidence="5">Phosphoglycerate mutase</fullName>
    </recommendedName>
</protein>
<evidence type="ECO:0008006" key="5">
    <source>
        <dbReference type="Google" id="ProtNLM"/>
    </source>
</evidence>
<feature type="binding site" evidence="1">
    <location>
        <position position="56"/>
    </location>
    <ligand>
        <name>substrate</name>
    </ligand>
</feature>
<reference evidence="3" key="1">
    <citation type="submission" date="2021-06" db="EMBL/GenBank/DDBJ databases">
        <authorList>
            <person name="Hodson N. C."/>
            <person name="Mongue J. A."/>
            <person name="Jaron S. K."/>
        </authorList>
    </citation>
    <scope>NUCLEOTIDE SEQUENCE</scope>
</reference>
<dbReference type="HAMAP" id="MF_01039">
    <property type="entry name" value="PGAM_GpmA"/>
    <property type="match status" value="1"/>
</dbReference>
<dbReference type="PANTHER" id="PTHR11931">
    <property type="entry name" value="PHOSPHOGLYCERATE MUTASE"/>
    <property type="match status" value="1"/>
</dbReference>
<keyword evidence="4" id="KW-1185">Reference proteome</keyword>
<organism evidence="3 4">
    <name type="scientific">Allacma fusca</name>
    <dbReference type="NCBI Taxonomy" id="39272"/>
    <lineage>
        <taxon>Eukaryota</taxon>
        <taxon>Metazoa</taxon>
        <taxon>Ecdysozoa</taxon>
        <taxon>Arthropoda</taxon>
        <taxon>Hexapoda</taxon>
        <taxon>Collembola</taxon>
        <taxon>Symphypleona</taxon>
        <taxon>Sminthuridae</taxon>
        <taxon>Allacma</taxon>
    </lineage>
</organism>
<dbReference type="Pfam" id="PF00300">
    <property type="entry name" value="His_Phos_1"/>
    <property type="match status" value="1"/>
</dbReference>
<dbReference type="AlphaFoldDB" id="A0A8J2JJN6"/>
<dbReference type="InterPro" id="IPR013078">
    <property type="entry name" value="His_Pase_superF_clade-1"/>
</dbReference>
<dbReference type="EMBL" id="CAJVCH010080263">
    <property type="protein sequence ID" value="CAG7721525.1"/>
    <property type="molecule type" value="Genomic_DNA"/>
</dbReference>
<comment type="caution">
    <text evidence="3">The sequence shown here is derived from an EMBL/GenBank/DDBJ whole genome shotgun (WGS) entry which is preliminary data.</text>
</comment>
<dbReference type="CDD" id="cd07067">
    <property type="entry name" value="HP_PGM_like"/>
    <property type="match status" value="1"/>
</dbReference>
<dbReference type="GO" id="GO:0016868">
    <property type="term" value="F:intramolecular phosphotransferase activity"/>
    <property type="evidence" value="ECO:0007669"/>
    <property type="project" value="InterPro"/>
</dbReference>
<feature type="binding site" evidence="1">
    <location>
        <position position="94"/>
    </location>
    <ligand>
        <name>substrate</name>
    </ligand>
</feature>
<dbReference type="Proteomes" id="UP000708208">
    <property type="component" value="Unassembled WGS sequence"/>
</dbReference>
<sequence length="317" mass="36182">MKFQESKTFRVGKEAKSWNCIYICNCHGEKEAEAAGRALKETGWKFDIAYVSMLTRAQKTLASILKQIDQEDLPIEKTWRLNERHYGNLTGMNKQEIADQYGEAQTHIWRRSFETPPPSIEPDNVYYSSIVDDPRYVGSLAKDEIPKSESLKLTIDRVLPFWNEQIVPQIKAGKRVLIAAHGNSLRGIVKYLEEISDADIPSLEIPTGIPFVYELDINAKPISCTFPESIQFESFSIKLYSHRNRSPVNNLFCFTESTVHVCSLRKARLYSSCVLYHLFIPKFPDPLTTLDYLTWVNCVCKFLGPAIGGFLNSLVEI</sequence>
<dbReference type="GO" id="GO:0006096">
    <property type="term" value="P:glycolytic process"/>
    <property type="evidence" value="ECO:0007669"/>
    <property type="project" value="InterPro"/>
</dbReference>
<dbReference type="InterPro" id="IPR005952">
    <property type="entry name" value="Phosphogly_mut1"/>
</dbReference>
<evidence type="ECO:0000313" key="4">
    <source>
        <dbReference type="Proteomes" id="UP000708208"/>
    </source>
</evidence>
<feature type="site" description="Transition state stabilizer" evidence="2">
    <location>
        <position position="181"/>
    </location>
</feature>
<feature type="binding site" evidence="1">
    <location>
        <begin position="110"/>
        <end position="111"/>
    </location>
    <ligand>
        <name>substrate</name>
    </ligand>
</feature>
<evidence type="ECO:0000256" key="1">
    <source>
        <dbReference type="PIRSR" id="PIRSR613078-2"/>
    </source>
</evidence>